<dbReference type="AlphaFoldDB" id="A0AAW1XGF6"/>
<dbReference type="EMBL" id="JBEDUW010000004">
    <property type="protein sequence ID" value="KAK9934832.1"/>
    <property type="molecule type" value="Genomic_DNA"/>
</dbReference>
<keyword evidence="2" id="KW-0472">Membrane</keyword>
<sequence>MPSFLSLPPNLHFISLTTSFSPPNPNSLQTRSPRLGLRLSASLAQQSLDLSWFPPDPAANDNYGGWAHVDSPIHRKNQGLPTLVIRGIGASVAVAVAAIAYFTLSRKGFKFQITSPLHVLHGIISPADNTSNHRALDEDALVSETSPETKPITDSKSDASGSFDSFEETEDH</sequence>
<gene>
    <name evidence="3" type="ORF">M0R45_021961</name>
</gene>
<protein>
    <submittedName>
        <fullName evidence="3">Uncharacterized protein</fullName>
    </submittedName>
</protein>
<proteinExistence type="predicted"/>
<accession>A0AAW1XGF6</accession>
<keyword evidence="2" id="KW-1133">Transmembrane helix</keyword>
<reference evidence="3 4" key="1">
    <citation type="journal article" date="2023" name="G3 (Bethesda)">
        <title>A chromosome-length genome assembly and annotation of blackberry (Rubus argutus, cv. 'Hillquist').</title>
        <authorList>
            <person name="Bruna T."/>
            <person name="Aryal R."/>
            <person name="Dudchenko O."/>
            <person name="Sargent D.J."/>
            <person name="Mead D."/>
            <person name="Buti M."/>
            <person name="Cavallini A."/>
            <person name="Hytonen T."/>
            <person name="Andres J."/>
            <person name="Pham M."/>
            <person name="Weisz D."/>
            <person name="Mascagni F."/>
            <person name="Usai G."/>
            <person name="Natali L."/>
            <person name="Bassil N."/>
            <person name="Fernandez G.E."/>
            <person name="Lomsadze A."/>
            <person name="Armour M."/>
            <person name="Olukolu B."/>
            <person name="Poorten T."/>
            <person name="Britton C."/>
            <person name="Davik J."/>
            <person name="Ashrafi H."/>
            <person name="Aiden E.L."/>
            <person name="Borodovsky M."/>
            <person name="Worthington M."/>
        </authorList>
    </citation>
    <scope>NUCLEOTIDE SEQUENCE [LARGE SCALE GENOMIC DNA]</scope>
    <source>
        <strain evidence="3">PI 553951</strain>
    </source>
</reference>
<evidence type="ECO:0000313" key="3">
    <source>
        <dbReference type="EMBL" id="KAK9934832.1"/>
    </source>
</evidence>
<feature type="transmembrane region" description="Helical" evidence="2">
    <location>
        <begin position="83"/>
        <end position="104"/>
    </location>
</feature>
<keyword evidence="4" id="KW-1185">Reference proteome</keyword>
<evidence type="ECO:0000256" key="1">
    <source>
        <dbReference type="SAM" id="MobiDB-lite"/>
    </source>
</evidence>
<keyword evidence="2" id="KW-0812">Transmembrane</keyword>
<feature type="region of interest" description="Disordered" evidence="1">
    <location>
        <begin position="138"/>
        <end position="172"/>
    </location>
</feature>
<evidence type="ECO:0000256" key="2">
    <source>
        <dbReference type="SAM" id="Phobius"/>
    </source>
</evidence>
<organism evidence="3 4">
    <name type="scientific">Rubus argutus</name>
    <name type="common">Southern blackberry</name>
    <dbReference type="NCBI Taxonomy" id="59490"/>
    <lineage>
        <taxon>Eukaryota</taxon>
        <taxon>Viridiplantae</taxon>
        <taxon>Streptophyta</taxon>
        <taxon>Embryophyta</taxon>
        <taxon>Tracheophyta</taxon>
        <taxon>Spermatophyta</taxon>
        <taxon>Magnoliopsida</taxon>
        <taxon>eudicotyledons</taxon>
        <taxon>Gunneridae</taxon>
        <taxon>Pentapetalae</taxon>
        <taxon>rosids</taxon>
        <taxon>fabids</taxon>
        <taxon>Rosales</taxon>
        <taxon>Rosaceae</taxon>
        <taxon>Rosoideae</taxon>
        <taxon>Rosoideae incertae sedis</taxon>
        <taxon>Rubus</taxon>
    </lineage>
</organism>
<comment type="caution">
    <text evidence="3">The sequence shown here is derived from an EMBL/GenBank/DDBJ whole genome shotgun (WGS) entry which is preliminary data.</text>
</comment>
<name>A0AAW1XGF6_RUBAR</name>
<evidence type="ECO:0000313" key="4">
    <source>
        <dbReference type="Proteomes" id="UP001457282"/>
    </source>
</evidence>
<dbReference type="Proteomes" id="UP001457282">
    <property type="component" value="Unassembled WGS sequence"/>
</dbReference>